<dbReference type="Pfam" id="PF00106">
    <property type="entry name" value="adh_short"/>
    <property type="match status" value="1"/>
</dbReference>
<dbReference type="PANTHER" id="PTHR43115">
    <property type="entry name" value="DEHYDROGENASE/REDUCTASE SDR FAMILY MEMBER 11"/>
    <property type="match status" value="1"/>
</dbReference>
<evidence type="ECO:0000256" key="1">
    <source>
        <dbReference type="ARBA" id="ARBA00006484"/>
    </source>
</evidence>
<dbReference type="InterPro" id="IPR020904">
    <property type="entry name" value="Sc_DH/Rdtase_CS"/>
</dbReference>
<evidence type="ECO:0000256" key="3">
    <source>
        <dbReference type="RuleBase" id="RU000363"/>
    </source>
</evidence>
<dbReference type="RefSeq" id="XP_031332060.1">
    <property type="nucleotide sequence ID" value="XM_031476200.1"/>
</dbReference>
<dbReference type="Gene3D" id="3.40.50.720">
    <property type="entry name" value="NAD(P)-binding Rossmann-like Domain"/>
    <property type="match status" value="1"/>
</dbReference>
<dbReference type="PRINTS" id="PR00080">
    <property type="entry name" value="SDRFAMILY"/>
</dbReference>
<organism evidence="4">
    <name type="scientific">Photinus pyralis</name>
    <name type="common">Common eastern firefly</name>
    <name type="synonym">Lampyris pyralis</name>
    <dbReference type="NCBI Taxonomy" id="7054"/>
    <lineage>
        <taxon>Eukaryota</taxon>
        <taxon>Metazoa</taxon>
        <taxon>Ecdysozoa</taxon>
        <taxon>Arthropoda</taxon>
        <taxon>Hexapoda</taxon>
        <taxon>Insecta</taxon>
        <taxon>Pterygota</taxon>
        <taxon>Neoptera</taxon>
        <taxon>Endopterygota</taxon>
        <taxon>Coleoptera</taxon>
        <taxon>Polyphaga</taxon>
        <taxon>Elateriformia</taxon>
        <taxon>Elateroidea</taxon>
        <taxon>Lampyridae</taxon>
        <taxon>Lampyrinae</taxon>
        <taxon>Photinus</taxon>
    </lineage>
</organism>
<dbReference type="EMBL" id="GEZM01062037">
    <property type="protein sequence ID" value="JAV70102.1"/>
    <property type="molecule type" value="Transcribed_RNA"/>
</dbReference>
<protein>
    <recommendedName>
        <fullName evidence="5">Dehydrogenase</fullName>
    </recommendedName>
</protein>
<dbReference type="EMBL" id="GEZM01062035">
    <property type="protein sequence ID" value="JAV70104.1"/>
    <property type="molecule type" value="Transcribed_RNA"/>
</dbReference>
<dbReference type="GeneID" id="116162558"/>
<keyword evidence="2" id="KW-0560">Oxidoreductase</keyword>
<dbReference type="PRINTS" id="PR00081">
    <property type="entry name" value="GDHRDH"/>
</dbReference>
<accession>A0A1Y1L931</accession>
<comment type="similarity">
    <text evidence="1 3">Belongs to the short-chain dehydrogenases/reductases (SDR) family.</text>
</comment>
<sequence>MGILCAFESALRPEMDRWYGKVAVVTGASSGIGAAIAANLVNSGLKVVGMARRKGRLDEFQKNLEGKAGQFFPVEADVSKEGDIFRAFDWITQNVGVVHILVNCAGIIRPKGLIDGETSHWREIFDTNVLGLCVATREAIKIMRANEIDGHIVHINSVAGHYVPHLPDMNVYPASKFSVTALTETLRQELNAINNKIKVSSISPGLVKSELVSGVDVRYVEDDVLVLNPEDIADAVAYVISTPPHVQVHELTIRPISQTA</sequence>
<dbReference type="InterPro" id="IPR002347">
    <property type="entry name" value="SDR_fam"/>
</dbReference>
<dbReference type="PROSITE" id="PS00061">
    <property type="entry name" value="ADH_SHORT"/>
    <property type="match status" value="1"/>
</dbReference>
<evidence type="ECO:0008006" key="5">
    <source>
        <dbReference type="Google" id="ProtNLM"/>
    </source>
</evidence>
<dbReference type="SUPFAM" id="SSF51735">
    <property type="entry name" value="NAD(P)-binding Rossmann-fold domains"/>
    <property type="match status" value="1"/>
</dbReference>
<dbReference type="InterPro" id="IPR036291">
    <property type="entry name" value="NAD(P)-bd_dom_sf"/>
</dbReference>
<dbReference type="PANTHER" id="PTHR43115:SF4">
    <property type="entry name" value="DEHYDROGENASE_REDUCTASE SDR FAMILY MEMBER 11"/>
    <property type="match status" value="1"/>
</dbReference>
<dbReference type="GO" id="GO:0016616">
    <property type="term" value="F:oxidoreductase activity, acting on the CH-OH group of donors, NAD or NADP as acceptor"/>
    <property type="evidence" value="ECO:0007669"/>
    <property type="project" value="UniProtKB-ARBA"/>
</dbReference>
<dbReference type="FunFam" id="3.40.50.720:FF:000047">
    <property type="entry name" value="NADP-dependent L-serine/L-allo-threonine dehydrogenase"/>
    <property type="match status" value="1"/>
</dbReference>
<name>A0A1Y1L931_PHOPY</name>
<dbReference type="KEGG" id="ppyr:116162558"/>
<proteinExistence type="inferred from homology"/>
<dbReference type="EMBL" id="GEZM01062036">
    <property type="protein sequence ID" value="JAV70103.1"/>
    <property type="molecule type" value="Transcribed_RNA"/>
</dbReference>
<evidence type="ECO:0000256" key="2">
    <source>
        <dbReference type="ARBA" id="ARBA00023002"/>
    </source>
</evidence>
<dbReference type="AlphaFoldDB" id="A0A1Y1L931"/>
<reference evidence="4" key="1">
    <citation type="journal article" date="2016" name="Sci. Rep.">
        <title>Molecular characterization of firefly nuptial gifts: a multi-omics approach sheds light on postcopulatory sexual selection.</title>
        <authorList>
            <person name="Al-Wathiqui N."/>
            <person name="Fallon T.R."/>
            <person name="South A."/>
            <person name="Weng J.K."/>
            <person name="Lewis S.M."/>
        </authorList>
    </citation>
    <scope>NUCLEOTIDE SEQUENCE</scope>
</reference>
<evidence type="ECO:0000313" key="4">
    <source>
        <dbReference type="EMBL" id="JAV70104.1"/>
    </source>
</evidence>
<dbReference type="OrthoDB" id="1933717at2759"/>